<keyword evidence="2" id="KW-1185">Reference proteome</keyword>
<reference evidence="1" key="1">
    <citation type="submission" date="2023-03" db="EMBL/GenBank/DDBJ databases">
        <title>Chromosome-level genomes of two armyworms, Mythimna separata and Mythimna loreyi, provide insights into the biosynthesis and reception of sex pheromones.</title>
        <authorList>
            <person name="Zhao H."/>
        </authorList>
    </citation>
    <scope>NUCLEOTIDE SEQUENCE</scope>
    <source>
        <strain evidence="1">BeijingLab</strain>
    </source>
</reference>
<protein>
    <submittedName>
        <fullName evidence="1">Uncharacterized protein</fullName>
    </submittedName>
</protein>
<evidence type="ECO:0000313" key="2">
    <source>
        <dbReference type="Proteomes" id="UP001231649"/>
    </source>
</evidence>
<gene>
    <name evidence="1" type="ORF">PYW08_015592</name>
</gene>
<proteinExistence type="predicted"/>
<comment type="caution">
    <text evidence="1">The sequence shown here is derived from an EMBL/GenBank/DDBJ whole genome shotgun (WGS) entry which is preliminary data.</text>
</comment>
<dbReference type="EMBL" id="CM056783">
    <property type="protein sequence ID" value="KAJ8727195.1"/>
    <property type="molecule type" value="Genomic_DNA"/>
</dbReference>
<name>A0ACC2QYR9_9NEOP</name>
<sequence length="350" mass="41511">MGENKRLSFPFDVEETEPEEKSEIKRLFNYPKIDLTRVGPKGYVMPRPYIEQAENIYNLSIRPSDVFVASFQRAGTTWTQELVWLVANDFDYETALSVPINHRYPFLEIYMLFTEWRNDCLKNVDIMKSKEQKEKLFKMLEVNSQPVTEKLEAMPSPRFIKTHLPMSFLPPTIVDTAKVIYVARDPRDIAVSCYHHARLLKILDFVGEFKDFWKLFVNDCFIRTPYFEHVKEAWNMRHHPNMLFLFYEELTKDLPAVVRRVANFLGKEVTPKQMARLCDHLSFENFKKNKSVNYEDLREVDAVTPNETFIRKGKVNGWRDYFDKDMAQQAKRWIEDNLRGTDLRFPHVIG</sequence>
<organism evidence="1 2">
    <name type="scientific">Mythimna loreyi</name>
    <dbReference type="NCBI Taxonomy" id="667449"/>
    <lineage>
        <taxon>Eukaryota</taxon>
        <taxon>Metazoa</taxon>
        <taxon>Ecdysozoa</taxon>
        <taxon>Arthropoda</taxon>
        <taxon>Hexapoda</taxon>
        <taxon>Insecta</taxon>
        <taxon>Pterygota</taxon>
        <taxon>Neoptera</taxon>
        <taxon>Endopterygota</taxon>
        <taxon>Lepidoptera</taxon>
        <taxon>Glossata</taxon>
        <taxon>Ditrysia</taxon>
        <taxon>Noctuoidea</taxon>
        <taxon>Noctuidae</taxon>
        <taxon>Noctuinae</taxon>
        <taxon>Hadenini</taxon>
        <taxon>Mythimna</taxon>
    </lineage>
</organism>
<dbReference type="Proteomes" id="UP001231649">
    <property type="component" value="Chromosome 7"/>
</dbReference>
<evidence type="ECO:0000313" key="1">
    <source>
        <dbReference type="EMBL" id="KAJ8727195.1"/>
    </source>
</evidence>
<accession>A0ACC2QYR9</accession>